<feature type="region of interest" description="Disordered" evidence="1">
    <location>
        <begin position="19"/>
        <end position="47"/>
    </location>
</feature>
<dbReference type="AlphaFoldDB" id="A0AAD8A8C7"/>
<dbReference type="EMBL" id="JASPKZ010003050">
    <property type="protein sequence ID" value="KAJ9594367.1"/>
    <property type="molecule type" value="Genomic_DNA"/>
</dbReference>
<feature type="non-terminal residue" evidence="2">
    <location>
        <position position="1"/>
    </location>
</feature>
<proteinExistence type="predicted"/>
<keyword evidence="3" id="KW-1185">Reference proteome</keyword>
<evidence type="ECO:0000313" key="3">
    <source>
        <dbReference type="Proteomes" id="UP001233999"/>
    </source>
</evidence>
<accession>A0AAD8A8C7</accession>
<protein>
    <submittedName>
        <fullName evidence="2">Uncharacterized protein</fullName>
    </submittedName>
</protein>
<feature type="non-terminal residue" evidence="2">
    <location>
        <position position="109"/>
    </location>
</feature>
<feature type="compositionally biased region" description="Low complexity" evidence="1">
    <location>
        <begin position="23"/>
        <end position="35"/>
    </location>
</feature>
<gene>
    <name evidence="2" type="ORF">L9F63_014209</name>
</gene>
<reference evidence="2" key="1">
    <citation type="journal article" date="2023" name="IScience">
        <title>Live-bearing cockroach genome reveals convergent evolutionary mechanisms linked to viviparity in insects and beyond.</title>
        <authorList>
            <person name="Fouks B."/>
            <person name="Harrison M.C."/>
            <person name="Mikhailova A.A."/>
            <person name="Marchal E."/>
            <person name="English S."/>
            <person name="Carruthers M."/>
            <person name="Jennings E.C."/>
            <person name="Chiamaka E.L."/>
            <person name="Frigard R.A."/>
            <person name="Pippel M."/>
            <person name="Attardo G.M."/>
            <person name="Benoit J.B."/>
            <person name="Bornberg-Bauer E."/>
            <person name="Tobe S.S."/>
        </authorList>
    </citation>
    <scope>NUCLEOTIDE SEQUENCE</scope>
    <source>
        <strain evidence="2">Stay&amp;Tobe</strain>
    </source>
</reference>
<organism evidence="2 3">
    <name type="scientific">Diploptera punctata</name>
    <name type="common">Pacific beetle cockroach</name>
    <dbReference type="NCBI Taxonomy" id="6984"/>
    <lineage>
        <taxon>Eukaryota</taxon>
        <taxon>Metazoa</taxon>
        <taxon>Ecdysozoa</taxon>
        <taxon>Arthropoda</taxon>
        <taxon>Hexapoda</taxon>
        <taxon>Insecta</taxon>
        <taxon>Pterygota</taxon>
        <taxon>Neoptera</taxon>
        <taxon>Polyneoptera</taxon>
        <taxon>Dictyoptera</taxon>
        <taxon>Blattodea</taxon>
        <taxon>Blaberoidea</taxon>
        <taxon>Blaberidae</taxon>
        <taxon>Diplopterinae</taxon>
        <taxon>Diploptera</taxon>
    </lineage>
</organism>
<evidence type="ECO:0000313" key="2">
    <source>
        <dbReference type="EMBL" id="KAJ9594367.1"/>
    </source>
</evidence>
<sequence>AYGLSRKKIDFYFILTDGPVDFSSRPTSSSSQMSSKLTMGGNSESEEDEIDIVGEHHGPSVTQTMLILRENSAEIVCLHFYKYCATEGVRQIHHDHSNQIIHSNQSASL</sequence>
<name>A0AAD8A8C7_DIPPU</name>
<dbReference type="Proteomes" id="UP001233999">
    <property type="component" value="Unassembled WGS sequence"/>
</dbReference>
<comment type="caution">
    <text evidence="2">The sequence shown here is derived from an EMBL/GenBank/DDBJ whole genome shotgun (WGS) entry which is preliminary data.</text>
</comment>
<reference evidence="2" key="2">
    <citation type="submission" date="2023-05" db="EMBL/GenBank/DDBJ databases">
        <authorList>
            <person name="Fouks B."/>
        </authorList>
    </citation>
    <scope>NUCLEOTIDE SEQUENCE</scope>
    <source>
        <strain evidence="2">Stay&amp;Tobe</strain>
        <tissue evidence="2">Testes</tissue>
    </source>
</reference>
<evidence type="ECO:0000256" key="1">
    <source>
        <dbReference type="SAM" id="MobiDB-lite"/>
    </source>
</evidence>